<evidence type="ECO:0000256" key="1">
    <source>
        <dbReference type="SAM" id="SignalP"/>
    </source>
</evidence>
<gene>
    <name evidence="2" type="ORF">AFUS01_LOCUS11570</name>
</gene>
<dbReference type="EMBL" id="CAJVCH010089304">
    <property type="protein sequence ID" value="CAG7722438.1"/>
    <property type="molecule type" value="Genomic_DNA"/>
</dbReference>
<keyword evidence="3" id="KW-1185">Reference proteome</keyword>
<accession>A0A8J2JR41</accession>
<feature type="signal peptide" evidence="1">
    <location>
        <begin position="1"/>
        <end position="25"/>
    </location>
</feature>
<protein>
    <submittedName>
        <fullName evidence="2">Uncharacterized protein</fullName>
    </submittedName>
</protein>
<dbReference type="AlphaFoldDB" id="A0A8J2JR41"/>
<dbReference type="Proteomes" id="UP000708208">
    <property type="component" value="Unassembled WGS sequence"/>
</dbReference>
<comment type="caution">
    <text evidence="2">The sequence shown here is derived from an EMBL/GenBank/DDBJ whole genome shotgun (WGS) entry which is preliminary data.</text>
</comment>
<keyword evidence="1" id="KW-0732">Signal</keyword>
<organism evidence="2 3">
    <name type="scientific">Allacma fusca</name>
    <dbReference type="NCBI Taxonomy" id="39272"/>
    <lineage>
        <taxon>Eukaryota</taxon>
        <taxon>Metazoa</taxon>
        <taxon>Ecdysozoa</taxon>
        <taxon>Arthropoda</taxon>
        <taxon>Hexapoda</taxon>
        <taxon>Collembola</taxon>
        <taxon>Symphypleona</taxon>
        <taxon>Sminthuridae</taxon>
        <taxon>Allacma</taxon>
    </lineage>
</organism>
<proteinExistence type="predicted"/>
<evidence type="ECO:0000313" key="2">
    <source>
        <dbReference type="EMBL" id="CAG7722438.1"/>
    </source>
</evidence>
<feature type="chain" id="PRO_5035186983" evidence="1">
    <location>
        <begin position="26"/>
        <end position="127"/>
    </location>
</feature>
<name>A0A8J2JR41_9HEXA</name>
<reference evidence="2" key="1">
    <citation type="submission" date="2021-06" db="EMBL/GenBank/DDBJ databases">
        <authorList>
            <person name="Hodson N. C."/>
            <person name="Mongue J. A."/>
            <person name="Jaron S. K."/>
        </authorList>
    </citation>
    <scope>NUCLEOTIDE SEQUENCE</scope>
</reference>
<evidence type="ECO:0000313" key="3">
    <source>
        <dbReference type="Proteomes" id="UP000708208"/>
    </source>
</evidence>
<sequence>MNFSTTIFLAALEVLAIIYVSAVRAENATLEDPPEQVEVFSMENASNITEEDKQFPLVEPCAVVTCNRANPYCCKGYHCSIQLFLFGGLGFCHYNQPPRPGAIPLIEASPAAAGASEGMSSGEETSF</sequence>